<dbReference type="PANTHER" id="PTHR35164:SF9">
    <property type="entry name" value="EXPRESSED PROTEIN"/>
    <property type="match status" value="1"/>
</dbReference>
<dbReference type="PANTHER" id="PTHR35164">
    <property type="entry name" value="EXPRESSED PROTEIN"/>
    <property type="match status" value="1"/>
</dbReference>
<feature type="coiled-coil region" evidence="1">
    <location>
        <begin position="99"/>
        <end position="205"/>
    </location>
</feature>
<feature type="coiled-coil region" evidence="1">
    <location>
        <begin position="26"/>
        <end position="60"/>
    </location>
</feature>
<dbReference type="AlphaFoldDB" id="A0AAP0BHY0"/>
<organism evidence="2 3">
    <name type="scientific">Platanthera zijinensis</name>
    <dbReference type="NCBI Taxonomy" id="2320716"/>
    <lineage>
        <taxon>Eukaryota</taxon>
        <taxon>Viridiplantae</taxon>
        <taxon>Streptophyta</taxon>
        <taxon>Embryophyta</taxon>
        <taxon>Tracheophyta</taxon>
        <taxon>Spermatophyta</taxon>
        <taxon>Magnoliopsida</taxon>
        <taxon>Liliopsida</taxon>
        <taxon>Asparagales</taxon>
        <taxon>Orchidaceae</taxon>
        <taxon>Orchidoideae</taxon>
        <taxon>Orchideae</taxon>
        <taxon>Orchidinae</taxon>
        <taxon>Platanthera</taxon>
    </lineage>
</organism>
<dbReference type="Proteomes" id="UP001418222">
    <property type="component" value="Unassembled WGS sequence"/>
</dbReference>
<gene>
    <name evidence="2" type="ORF">KSP39_PZI009949</name>
</gene>
<protein>
    <submittedName>
        <fullName evidence="2">Uncharacterized protein</fullName>
    </submittedName>
</protein>
<evidence type="ECO:0000313" key="2">
    <source>
        <dbReference type="EMBL" id="KAK8940542.1"/>
    </source>
</evidence>
<accession>A0AAP0BHY0</accession>
<keyword evidence="1" id="KW-0175">Coiled coil</keyword>
<evidence type="ECO:0000256" key="1">
    <source>
        <dbReference type="SAM" id="Coils"/>
    </source>
</evidence>
<name>A0AAP0BHY0_9ASPA</name>
<evidence type="ECO:0000313" key="3">
    <source>
        <dbReference type="Proteomes" id="UP001418222"/>
    </source>
</evidence>
<sequence>MAFMISERKPHFKLPSFIEKQRSGRVSDMQQQLGELHGELMRAKEERSRTLEELAELKKMNADSAQSRDKIKLIELQAMKAKDSERQMLDSMVFQTKQLEQTKISFEEAKLEIKKLKESLRKMERSDSISGSCFYKKDGAFESARAQEEKRKLRKELKLALEAEEKSKLAMDDFAIALKEVSSDMNQVKEELAAIESELEKAREGSIQAKSLLLSTEQKLIWALNGCDKAKMEHEDSVSASKVKEKSFLSCMDISEEEITKWRQENSRLNDSWKVAREENAKLREIMKQAVNESISLKDALESARRENSQMKDQLSEKGNDLQKVRQDYESLKVSEAAALDSVRELNILLASASIADSKRASNLSEGRRSTSIFSSGRWKSNNNQILNRRRHSVGEPGMIKISTFDREKSLESNNEMFSSIRNLPPLPSPLFPAERGTLNSDRFEFVQGIEHNDTGHTSHKKKQNAIERLGNALSRRSFHR</sequence>
<keyword evidence="3" id="KW-1185">Reference proteome</keyword>
<reference evidence="2 3" key="1">
    <citation type="journal article" date="2022" name="Nat. Plants">
        <title>Genomes of leafy and leafless Platanthera orchids illuminate the evolution of mycoheterotrophy.</title>
        <authorList>
            <person name="Li M.H."/>
            <person name="Liu K.W."/>
            <person name="Li Z."/>
            <person name="Lu H.C."/>
            <person name="Ye Q.L."/>
            <person name="Zhang D."/>
            <person name="Wang J.Y."/>
            <person name="Li Y.F."/>
            <person name="Zhong Z.M."/>
            <person name="Liu X."/>
            <person name="Yu X."/>
            <person name="Liu D.K."/>
            <person name="Tu X.D."/>
            <person name="Liu B."/>
            <person name="Hao Y."/>
            <person name="Liao X.Y."/>
            <person name="Jiang Y.T."/>
            <person name="Sun W.H."/>
            <person name="Chen J."/>
            <person name="Chen Y.Q."/>
            <person name="Ai Y."/>
            <person name="Zhai J.W."/>
            <person name="Wu S.S."/>
            <person name="Zhou Z."/>
            <person name="Hsiao Y.Y."/>
            <person name="Wu W.L."/>
            <person name="Chen Y.Y."/>
            <person name="Lin Y.F."/>
            <person name="Hsu J.L."/>
            <person name="Li C.Y."/>
            <person name="Wang Z.W."/>
            <person name="Zhao X."/>
            <person name="Zhong W.Y."/>
            <person name="Ma X.K."/>
            <person name="Ma L."/>
            <person name="Huang J."/>
            <person name="Chen G.Z."/>
            <person name="Huang M.Z."/>
            <person name="Huang L."/>
            <person name="Peng D.H."/>
            <person name="Luo Y.B."/>
            <person name="Zou S.Q."/>
            <person name="Chen S.P."/>
            <person name="Lan S."/>
            <person name="Tsai W.C."/>
            <person name="Van de Peer Y."/>
            <person name="Liu Z.J."/>
        </authorList>
    </citation>
    <scope>NUCLEOTIDE SEQUENCE [LARGE SCALE GENOMIC DNA]</scope>
    <source>
        <strain evidence="2">Lor287</strain>
    </source>
</reference>
<dbReference type="EMBL" id="JBBWWQ010000008">
    <property type="protein sequence ID" value="KAK8940542.1"/>
    <property type="molecule type" value="Genomic_DNA"/>
</dbReference>
<proteinExistence type="predicted"/>
<feature type="coiled-coil region" evidence="1">
    <location>
        <begin position="252"/>
        <end position="328"/>
    </location>
</feature>
<comment type="caution">
    <text evidence="2">The sequence shown here is derived from an EMBL/GenBank/DDBJ whole genome shotgun (WGS) entry which is preliminary data.</text>
</comment>